<evidence type="ECO:0000313" key="3">
    <source>
        <dbReference type="Proteomes" id="UP000440732"/>
    </source>
</evidence>
<dbReference type="EMBL" id="QXGA01000003">
    <property type="protein sequence ID" value="KAE9155945.1"/>
    <property type="molecule type" value="Genomic_DNA"/>
</dbReference>
<evidence type="ECO:0000256" key="1">
    <source>
        <dbReference type="ARBA" id="ARBA00023125"/>
    </source>
</evidence>
<sequence>MVCIVFFVAPGSGARALEANLQGLLRQLKSSSLAKSSLKRYQSSWKQWSRWCADMECSPWLPNDPAVASRQLVLFAVFCYRYGNGSSVSRGNSLQTIHSKICAIPWYHRWELGFNIGLLPHHAMAIKGIQRLQPSPQSKQPFTFPMLRALHQQLNFNSAHDRVLWGATVMGFFFLLSRSEYLRDGAYQYQFAIRRSDVCFYDRQGRRCERKQNVHRKHDACIWKAWKTFKVIELGCSISAIWAALCERKPVDHVHAAQDIVKDDDDDEGYNPMEDLDHGIDDKDGLACAGSPPLKVAVDDTSPARSATLAKSVPEEATGSTTLTTSVMDGVAVSASFM</sequence>
<gene>
    <name evidence="2" type="ORF">PF006_g171</name>
</gene>
<accession>A0A6A3UVJ5</accession>
<dbReference type="SUPFAM" id="SSF47823">
    <property type="entry name" value="lambda integrase-like, N-terminal domain"/>
    <property type="match status" value="1"/>
</dbReference>
<dbReference type="InterPro" id="IPR010998">
    <property type="entry name" value="Integrase_recombinase_N"/>
</dbReference>
<dbReference type="Proteomes" id="UP000440732">
    <property type="component" value="Unassembled WGS sequence"/>
</dbReference>
<name>A0A6A3UVJ5_9STRA</name>
<dbReference type="GO" id="GO:0003677">
    <property type="term" value="F:DNA binding"/>
    <property type="evidence" value="ECO:0007669"/>
    <property type="project" value="UniProtKB-KW"/>
</dbReference>
<organism evidence="2 3">
    <name type="scientific">Phytophthora fragariae</name>
    <dbReference type="NCBI Taxonomy" id="53985"/>
    <lineage>
        <taxon>Eukaryota</taxon>
        <taxon>Sar</taxon>
        <taxon>Stramenopiles</taxon>
        <taxon>Oomycota</taxon>
        <taxon>Peronosporomycetes</taxon>
        <taxon>Peronosporales</taxon>
        <taxon>Peronosporaceae</taxon>
        <taxon>Phytophthora</taxon>
    </lineage>
</organism>
<comment type="caution">
    <text evidence="2">The sequence shown here is derived from an EMBL/GenBank/DDBJ whole genome shotgun (WGS) entry which is preliminary data.</text>
</comment>
<keyword evidence="1" id="KW-0238">DNA-binding</keyword>
<protein>
    <submittedName>
        <fullName evidence="2">Uncharacterized protein</fullName>
    </submittedName>
</protein>
<proteinExistence type="predicted"/>
<dbReference type="AlphaFoldDB" id="A0A6A3UVJ5"/>
<dbReference type="PANTHER" id="PTHR34605">
    <property type="entry name" value="PHAGE_INTEGRASE DOMAIN-CONTAINING PROTEIN"/>
    <property type="match status" value="1"/>
</dbReference>
<evidence type="ECO:0000313" key="2">
    <source>
        <dbReference type="EMBL" id="KAE9155945.1"/>
    </source>
</evidence>
<dbReference type="InterPro" id="IPR052925">
    <property type="entry name" value="Phage_Integrase-like_Recomb"/>
</dbReference>
<dbReference type="Gene3D" id="1.10.150.130">
    <property type="match status" value="1"/>
</dbReference>
<reference evidence="2 3" key="1">
    <citation type="submission" date="2018-08" db="EMBL/GenBank/DDBJ databases">
        <title>Genomic investigation of the strawberry pathogen Phytophthora fragariae indicates pathogenicity is determined by transcriptional variation in three key races.</title>
        <authorList>
            <person name="Adams T.M."/>
            <person name="Armitage A.D."/>
            <person name="Sobczyk M.K."/>
            <person name="Bates H.J."/>
            <person name="Dunwell J.M."/>
            <person name="Nellist C.F."/>
            <person name="Harrison R.J."/>
        </authorList>
    </citation>
    <scope>NUCLEOTIDE SEQUENCE [LARGE SCALE GENOMIC DNA]</scope>
    <source>
        <strain evidence="2 3">NOV-5</strain>
    </source>
</reference>
<dbReference type="PANTHER" id="PTHR34605:SF4">
    <property type="entry name" value="DNA ADENINE METHYLTRANSFERASE"/>
    <property type="match status" value="1"/>
</dbReference>